<reference evidence="1 2" key="1">
    <citation type="submission" date="2019-06" db="EMBL/GenBank/DDBJ databases">
        <title>New taxonomy in bacterial strain CC-CFT640, isolated from vineyard.</title>
        <authorList>
            <person name="Lin S.-Y."/>
            <person name="Tsai C.-F."/>
            <person name="Young C.-C."/>
        </authorList>
    </citation>
    <scope>NUCLEOTIDE SEQUENCE [LARGE SCALE GENOMIC DNA]</scope>
    <source>
        <strain evidence="1 2">CC-CFT640</strain>
    </source>
</reference>
<organism evidence="1 2">
    <name type="scientific">Vineibacter terrae</name>
    <dbReference type="NCBI Taxonomy" id="2586908"/>
    <lineage>
        <taxon>Bacteria</taxon>
        <taxon>Pseudomonadati</taxon>
        <taxon>Pseudomonadota</taxon>
        <taxon>Alphaproteobacteria</taxon>
        <taxon>Hyphomicrobiales</taxon>
        <taxon>Vineibacter</taxon>
    </lineage>
</organism>
<evidence type="ECO:0000313" key="2">
    <source>
        <dbReference type="Proteomes" id="UP000321638"/>
    </source>
</evidence>
<dbReference type="InterPro" id="IPR026286">
    <property type="entry name" value="MaiA/AMDase"/>
</dbReference>
<protein>
    <submittedName>
        <fullName evidence="1">Asp/Glu/hydantoin racemase</fullName>
    </submittedName>
</protein>
<keyword evidence="2" id="KW-1185">Reference proteome</keyword>
<dbReference type="InterPro" id="IPR053714">
    <property type="entry name" value="Iso_Racemase_Enz_sf"/>
</dbReference>
<sequence>MRIGMLTPSSNTALEPATYGMLAHLADVRAHFARFPVTEIALSPKALGQFDTAPILQAAELLSHAKVDAIAWNGTSASWLGFDRDRQLVDLIEATTRISATTAILAINTLLARLGATRIGLVTPYRSDVQARIVDNYTRAGFACVGERHAGLQDNFSFCAVPLADIEAMTLAVAAEKPDAIAVVCTNMDATTLAPRLEARLDIPVIDSIAATLWGALDRLHQPKDGLSEFGRIFAL</sequence>
<gene>
    <name evidence="1" type="ORF">FHP25_36610</name>
</gene>
<dbReference type="Proteomes" id="UP000321638">
    <property type="component" value="Unassembled WGS sequence"/>
</dbReference>
<dbReference type="AlphaFoldDB" id="A0A5C8P862"/>
<dbReference type="EMBL" id="VDUZ01000068">
    <property type="protein sequence ID" value="TXL69978.1"/>
    <property type="molecule type" value="Genomic_DNA"/>
</dbReference>
<dbReference type="PIRSF" id="PIRSF015736">
    <property type="entry name" value="MI"/>
    <property type="match status" value="1"/>
</dbReference>
<accession>A0A5C8P862</accession>
<name>A0A5C8P862_9HYPH</name>
<dbReference type="Pfam" id="PF17645">
    <property type="entry name" value="Amdase"/>
    <property type="match status" value="1"/>
</dbReference>
<comment type="caution">
    <text evidence="1">The sequence shown here is derived from an EMBL/GenBank/DDBJ whole genome shotgun (WGS) entry which is preliminary data.</text>
</comment>
<dbReference type="PANTHER" id="PTHR40267">
    <property type="entry name" value="BLR3294 PROTEIN"/>
    <property type="match status" value="1"/>
</dbReference>
<evidence type="ECO:0000313" key="1">
    <source>
        <dbReference type="EMBL" id="TXL69978.1"/>
    </source>
</evidence>
<proteinExistence type="predicted"/>
<dbReference type="Gene3D" id="3.40.50.12500">
    <property type="match status" value="1"/>
</dbReference>
<dbReference type="OrthoDB" id="9816064at2"/>
<dbReference type="PANTHER" id="PTHR40267:SF1">
    <property type="entry name" value="BLR3294 PROTEIN"/>
    <property type="match status" value="1"/>
</dbReference>